<comment type="caution">
    <text evidence="2">The sequence shown here is derived from an EMBL/GenBank/DDBJ whole genome shotgun (WGS) entry which is preliminary data.</text>
</comment>
<evidence type="ECO:0000313" key="3">
    <source>
        <dbReference type="Proteomes" id="UP000438991"/>
    </source>
</evidence>
<reference evidence="2 3" key="1">
    <citation type="submission" date="2019-11" db="EMBL/GenBank/DDBJ databases">
        <title>Whole-genome sequence of Rhodoplanes serenus DSM 18633, type strain.</title>
        <authorList>
            <person name="Kyndt J.A."/>
            <person name="Meyer T.E."/>
        </authorList>
    </citation>
    <scope>NUCLEOTIDE SEQUENCE [LARGE SCALE GENOMIC DNA]</scope>
    <source>
        <strain evidence="2 3">DSM 18633</strain>
    </source>
</reference>
<organism evidence="2 3">
    <name type="scientific">Rhodoplanes serenus</name>
    <dbReference type="NCBI Taxonomy" id="200615"/>
    <lineage>
        <taxon>Bacteria</taxon>
        <taxon>Pseudomonadati</taxon>
        <taxon>Pseudomonadota</taxon>
        <taxon>Alphaproteobacteria</taxon>
        <taxon>Hyphomicrobiales</taxon>
        <taxon>Nitrobacteraceae</taxon>
        <taxon>Rhodoplanes</taxon>
    </lineage>
</organism>
<proteinExistence type="predicted"/>
<accession>A0A9X5AV29</accession>
<dbReference type="Proteomes" id="UP000438991">
    <property type="component" value="Unassembled WGS sequence"/>
</dbReference>
<dbReference type="RefSeq" id="WP_155481394.1">
    <property type="nucleotide sequence ID" value="NZ_WNKV01000024.1"/>
</dbReference>
<name>A0A9X5AV29_9BRAD</name>
<dbReference type="AlphaFoldDB" id="A0A9X5AV29"/>
<evidence type="ECO:0008006" key="4">
    <source>
        <dbReference type="Google" id="ProtNLM"/>
    </source>
</evidence>
<evidence type="ECO:0000256" key="1">
    <source>
        <dbReference type="SAM" id="MobiDB-lite"/>
    </source>
</evidence>
<dbReference type="Pfam" id="PF10123">
    <property type="entry name" value="Mu-like_Pro"/>
    <property type="match status" value="1"/>
</dbReference>
<dbReference type="EMBL" id="WNKV01000024">
    <property type="protein sequence ID" value="MTW19099.1"/>
    <property type="molecule type" value="Genomic_DNA"/>
</dbReference>
<dbReference type="InterPro" id="IPR012106">
    <property type="entry name" value="Phage_Mu_Gp1"/>
</dbReference>
<sequence>MPDLVIHLFSALPAGPSAAAAPEWVHLLPAGTFRGADGRGPYTLADAAGVIAASMAAGKLAVDENHAIDLAAPQGRPAPARGWIVEMQARDDGLWGRVEWTAAGAQLVTDHAYRGLSPAFVAERDGGRVVRLLRASLTNDPNLRLATLHHRSSDMDLTKLREALGLAADADEAAILAAATAARTALSTHAADLGRIAQAAGLTAAAAGEATPDRLVVHLQALGAAAKGTTELAKTVIELQTQIQTMQSTHARDAAERAIDAAIAAGKPIKPLRDHYISRHMKDPAGVAAELAALPSIHDGGTGGRRDPAPGADGLDGSQRETCALMGIDPKSYAQTLAALDQEVTR</sequence>
<gene>
    <name evidence="2" type="ORF">GJ689_23145</name>
</gene>
<evidence type="ECO:0000313" key="2">
    <source>
        <dbReference type="EMBL" id="MTW19099.1"/>
    </source>
</evidence>
<protein>
    <recommendedName>
        <fullName evidence="4">Mu-like prophage I protein</fullName>
    </recommendedName>
</protein>
<feature type="region of interest" description="Disordered" evidence="1">
    <location>
        <begin position="297"/>
        <end position="318"/>
    </location>
</feature>